<gene>
    <name evidence="5" type="ORF">H924_09420</name>
</gene>
<dbReference type="AlphaFoldDB" id="M1UV87"/>
<dbReference type="RefSeq" id="WP_015651753.1">
    <property type="nucleotide sequence ID" value="NC_020506.1"/>
</dbReference>
<dbReference type="PIRSF" id="PIRSF036922">
    <property type="entry name" value="RNaseH_PGAM"/>
    <property type="match status" value="1"/>
</dbReference>
<dbReference type="PROSITE" id="PS50879">
    <property type="entry name" value="RNASE_H_1"/>
    <property type="match status" value="1"/>
</dbReference>
<dbReference type="InterPro" id="IPR050275">
    <property type="entry name" value="PGM_Phosphatase"/>
</dbReference>
<dbReference type="InterPro" id="IPR014636">
    <property type="entry name" value="RNaseH/PGlycerate_mutase"/>
</dbReference>
<dbReference type="SMART" id="SM00855">
    <property type="entry name" value="PGAM"/>
    <property type="match status" value="1"/>
</dbReference>
<feature type="compositionally biased region" description="Gly residues" evidence="3">
    <location>
        <begin position="152"/>
        <end position="168"/>
    </location>
</feature>
<evidence type="ECO:0000313" key="6">
    <source>
        <dbReference type="Proteomes" id="UP000011760"/>
    </source>
</evidence>
<feature type="active site" description="Tele-phosphohistidine intermediate" evidence="1">
    <location>
        <position position="200"/>
    </location>
</feature>
<dbReference type="PANTHER" id="PTHR48100:SF1">
    <property type="entry name" value="HISTIDINE PHOSPHATASE FAMILY PROTEIN-RELATED"/>
    <property type="match status" value="1"/>
</dbReference>
<dbReference type="Proteomes" id="UP000011760">
    <property type="component" value="Chromosome"/>
</dbReference>
<proteinExistence type="predicted"/>
<dbReference type="SUPFAM" id="SSF53098">
    <property type="entry name" value="Ribonuclease H-like"/>
    <property type="match status" value="1"/>
</dbReference>
<dbReference type="InterPro" id="IPR036397">
    <property type="entry name" value="RNaseH_sf"/>
</dbReference>
<dbReference type="GO" id="GO:0005737">
    <property type="term" value="C:cytoplasm"/>
    <property type="evidence" value="ECO:0007669"/>
    <property type="project" value="TreeGrafter"/>
</dbReference>
<sequence>MKLIIEADGGSRGNPGIAGSGTVVYSDNKAEVLREIAYVVGTKATNNVAEYRGLLEGLKAARELGATEVDVYMDSKLVVEQMSGRWKIKHPDMKVMANEAREIAAAIGPVSYTWIPREKNKRADALSNVAMDAAAAGKPEGPVGGSDSAAGSGAGAGAGAGADTGSGAEGSAKDLNCDVTKPANWNGATTDPTRFLLLRHGQTAMSAARQYSGRSNPPLSSLGEQQAAAAARRLAQRGGIDAIVSSPLTRTRQTAEAVAQALGMDVRIVDGLIEADFGLWDGKTFDEARDLDPELHDKWLKDTSVAPPGGESLQAVHRRIKGVRQELQEEYGAANVLVVSHVTPIKSLIRQALDAGPAFFKKAHLDLASLSITEFHADGPSCLRLFNDTSHLDA</sequence>
<dbReference type="CDD" id="cd07067">
    <property type="entry name" value="HP_PGM_like"/>
    <property type="match status" value="1"/>
</dbReference>
<dbReference type="GO" id="GO:0003676">
    <property type="term" value="F:nucleic acid binding"/>
    <property type="evidence" value="ECO:0007669"/>
    <property type="project" value="InterPro"/>
</dbReference>
<dbReference type="OrthoDB" id="5296884at2"/>
<feature type="domain" description="RNase H type-1" evidence="4">
    <location>
        <begin position="1"/>
        <end position="140"/>
    </location>
</feature>
<dbReference type="GO" id="GO:0016791">
    <property type="term" value="F:phosphatase activity"/>
    <property type="evidence" value="ECO:0007669"/>
    <property type="project" value="TreeGrafter"/>
</dbReference>
<keyword evidence="6" id="KW-1185">Reference proteome</keyword>
<dbReference type="Pfam" id="PF13456">
    <property type="entry name" value="RVT_3"/>
    <property type="match status" value="1"/>
</dbReference>
<dbReference type="Gene3D" id="3.30.420.10">
    <property type="entry name" value="Ribonuclease H-like superfamily/Ribonuclease H"/>
    <property type="match status" value="1"/>
</dbReference>
<dbReference type="InterPro" id="IPR013078">
    <property type="entry name" value="His_Pase_superF_clade-1"/>
</dbReference>
<feature type="active site" description="Proton donor/acceptor; for phosphatase activity" evidence="1">
    <location>
        <position position="274"/>
    </location>
</feature>
<dbReference type="eggNOG" id="COG0328">
    <property type="taxonomic scope" value="Bacteria"/>
</dbReference>
<protein>
    <submittedName>
        <fullName evidence="5">Bifunctional RNase H/acid phosphatase</fullName>
    </submittedName>
</protein>
<dbReference type="InterPro" id="IPR029033">
    <property type="entry name" value="His_PPase_superfam"/>
</dbReference>
<evidence type="ECO:0000313" key="5">
    <source>
        <dbReference type="EMBL" id="AGG67322.1"/>
    </source>
</evidence>
<dbReference type="STRING" id="1121353.H924_09420"/>
<evidence type="ECO:0000256" key="1">
    <source>
        <dbReference type="PIRSR" id="PIRSR036922-1"/>
    </source>
</evidence>
<dbReference type="eggNOG" id="COG0406">
    <property type="taxonomic scope" value="Bacteria"/>
</dbReference>
<dbReference type="Pfam" id="PF00300">
    <property type="entry name" value="His_Phos_1"/>
    <property type="match status" value="1"/>
</dbReference>
<dbReference type="CDD" id="cd09279">
    <property type="entry name" value="RNase_HI_like"/>
    <property type="match status" value="1"/>
</dbReference>
<organism evidence="5 6">
    <name type="scientific">Corynebacterium callunae DSM 20147</name>
    <dbReference type="NCBI Taxonomy" id="1121353"/>
    <lineage>
        <taxon>Bacteria</taxon>
        <taxon>Bacillati</taxon>
        <taxon>Actinomycetota</taxon>
        <taxon>Actinomycetes</taxon>
        <taxon>Mycobacteriales</taxon>
        <taxon>Corynebacteriaceae</taxon>
        <taxon>Corynebacterium</taxon>
    </lineage>
</organism>
<feature type="region of interest" description="Disordered" evidence="3">
    <location>
        <begin position="135"/>
        <end position="173"/>
    </location>
</feature>
<dbReference type="GO" id="GO:0004523">
    <property type="term" value="F:RNA-DNA hybrid ribonuclease activity"/>
    <property type="evidence" value="ECO:0007669"/>
    <property type="project" value="InterPro"/>
</dbReference>
<name>M1UV87_9CORY</name>
<dbReference type="KEGG" id="ccn:H924_09420"/>
<dbReference type="InterPro" id="IPR012337">
    <property type="entry name" value="RNaseH-like_sf"/>
</dbReference>
<dbReference type="InterPro" id="IPR002156">
    <property type="entry name" value="RNaseH_domain"/>
</dbReference>
<evidence type="ECO:0000256" key="2">
    <source>
        <dbReference type="PIRSR" id="PIRSR613078-2"/>
    </source>
</evidence>
<evidence type="ECO:0000259" key="4">
    <source>
        <dbReference type="PROSITE" id="PS50879"/>
    </source>
</evidence>
<feature type="binding site" evidence="2">
    <location>
        <position position="250"/>
    </location>
    <ligand>
        <name>substrate</name>
    </ligand>
</feature>
<reference evidence="5 6" key="1">
    <citation type="submission" date="2013-02" db="EMBL/GenBank/DDBJ databases">
        <title>The complete genome sequence of Corynebacterium callunae DSM 20147.</title>
        <authorList>
            <person name="Ruckert C."/>
            <person name="Albersmeier A."/>
            <person name="Kalinowski J."/>
        </authorList>
    </citation>
    <scope>NUCLEOTIDE SEQUENCE [LARGE SCALE GENOMIC DNA]</scope>
    <source>
        <strain evidence="5 6">DSM 20147</strain>
    </source>
</reference>
<dbReference type="EMBL" id="CP004354">
    <property type="protein sequence ID" value="AGG67322.1"/>
    <property type="molecule type" value="Genomic_DNA"/>
</dbReference>
<dbReference type="PATRIC" id="fig|1121353.3.peg.1922"/>
<dbReference type="Gene3D" id="3.40.50.1240">
    <property type="entry name" value="Phosphoglycerate mutase-like"/>
    <property type="match status" value="1"/>
</dbReference>
<dbReference type="SUPFAM" id="SSF53254">
    <property type="entry name" value="Phosphoglycerate mutase-like"/>
    <property type="match status" value="1"/>
</dbReference>
<dbReference type="HOGENOM" id="CLU_035712_0_0_11"/>
<evidence type="ECO:0000256" key="3">
    <source>
        <dbReference type="SAM" id="MobiDB-lite"/>
    </source>
</evidence>
<dbReference type="PANTHER" id="PTHR48100">
    <property type="entry name" value="BROAD-SPECIFICITY PHOSPHATASE YOR283W-RELATED"/>
    <property type="match status" value="1"/>
</dbReference>
<dbReference type="NCBIfam" id="NF005567">
    <property type="entry name" value="PRK07238.1"/>
    <property type="match status" value="1"/>
</dbReference>
<accession>M1UV87</accession>